<evidence type="ECO:0000313" key="1">
    <source>
        <dbReference type="EMBL" id="ABB47402.1"/>
    </source>
</evidence>
<gene>
    <name evidence="1" type="ordered locus">LOC_Os10g23280</name>
</gene>
<protein>
    <submittedName>
        <fullName evidence="1">Uncharacterized protein</fullName>
    </submittedName>
</protein>
<sequence length="106" mass="11988">MERRRRLERVSEGYGEAAWRRRGSERIRGRRRLYAMRKIGGCQYYQWKDEMLDTGVRTHLALAPIHAGHLQAVAPLGGFPTAAPQAIMQDRAAGVVGNAQVDIRVM</sequence>
<name>Q338Y0_ORYSJ</name>
<dbReference type="AlphaFoldDB" id="Q338Y0"/>
<organism evidence="1">
    <name type="scientific">Oryza sativa subsp. japonica</name>
    <name type="common">Rice</name>
    <dbReference type="NCBI Taxonomy" id="39947"/>
    <lineage>
        <taxon>Eukaryota</taxon>
        <taxon>Viridiplantae</taxon>
        <taxon>Streptophyta</taxon>
        <taxon>Embryophyta</taxon>
        <taxon>Tracheophyta</taxon>
        <taxon>Spermatophyta</taxon>
        <taxon>Magnoliopsida</taxon>
        <taxon>Liliopsida</taxon>
        <taxon>Poales</taxon>
        <taxon>Poaceae</taxon>
        <taxon>BOP clade</taxon>
        <taxon>Oryzoideae</taxon>
        <taxon>Oryzeae</taxon>
        <taxon>Oryzinae</taxon>
        <taxon>Oryza</taxon>
        <taxon>Oryza sativa</taxon>
    </lineage>
</organism>
<dbReference type="EMBL" id="DP000086">
    <property type="protein sequence ID" value="ABB47402.1"/>
    <property type="molecule type" value="Genomic_DNA"/>
</dbReference>
<proteinExistence type="predicted"/>
<accession>Q338Y0</accession>
<reference evidence="1" key="1">
    <citation type="journal article" date="2003" name="Science">
        <title>In-depth view of structure, activity, and evolution of rice chromosome 10.</title>
        <authorList>
            <consortium name="Rice Chromosome 10 Sequencing Consortium"/>
        </authorList>
    </citation>
    <scope>NUCLEOTIDE SEQUENCE [LARGE SCALE GENOMIC DNA]</scope>
</reference>
<reference evidence="1" key="3">
    <citation type="submission" date="2006-07" db="EMBL/GenBank/DDBJ databases">
        <authorList>
            <person name="Buell R."/>
        </authorList>
    </citation>
    <scope>NUCLEOTIDE SEQUENCE</scope>
</reference>
<reference evidence="1" key="2">
    <citation type="submission" date="2003-05" db="EMBL/GenBank/DDBJ databases">
        <authorList>
            <person name="Buell C.R."/>
            <person name="Wing R.A."/>
            <person name="McCombie W.R."/>
            <person name="Messing J."/>
            <person name="Yuan Q."/>
            <person name="Ouyang S."/>
        </authorList>
    </citation>
    <scope>NUCLEOTIDE SEQUENCE</scope>
</reference>